<dbReference type="Proteomes" id="UP001629244">
    <property type="component" value="Unassembled WGS sequence"/>
</dbReference>
<accession>A0ABW8YI81</accession>
<evidence type="ECO:0000256" key="1">
    <source>
        <dbReference type="SAM" id="SignalP"/>
    </source>
</evidence>
<protein>
    <submittedName>
        <fullName evidence="2">Uncharacterized protein</fullName>
    </submittedName>
</protein>
<sequence>MRIAIGLMAAMLVAVPALAEPWDFVLVNETGKPIKLIEIAPTGSTDWKAGFEEEGRREPILKPAARTTVRLDRPSSQCRYDVRASYEDGTTEVFSSANICDNSYVTIKLTGGKPAISAN</sequence>
<gene>
    <name evidence="2" type="ORF">ABS767_03300</name>
</gene>
<name>A0ABW8YI81_9SPHN</name>
<evidence type="ECO:0000313" key="2">
    <source>
        <dbReference type="EMBL" id="MFL9839981.1"/>
    </source>
</evidence>
<reference evidence="2 3" key="1">
    <citation type="submission" date="2024-06" db="EMBL/GenBank/DDBJ databases">
        <authorList>
            <person name="Kaempfer P."/>
            <person name="Viver T."/>
        </authorList>
    </citation>
    <scope>NUCLEOTIDE SEQUENCE [LARGE SCALE GENOMIC DNA]</scope>
    <source>
        <strain evidence="2 3">ST-64</strain>
    </source>
</reference>
<keyword evidence="1" id="KW-0732">Signal</keyword>
<organism evidence="2 3">
    <name type="scientific">Sphingomonas plantiphila</name>
    <dbReference type="NCBI Taxonomy" id="3163295"/>
    <lineage>
        <taxon>Bacteria</taxon>
        <taxon>Pseudomonadati</taxon>
        <taxon>Pseudomonadota</taxon>
        <taxon>Alphaproteobacteria</taxon>
        <taxon>Sphingomonadales</taxon>
        <taxon>Sphingomonadaceae</taxon>
        <taxon>Sphingomonas</taxon>
    </lineage>
</organism>
<comment type="caution">
    <text evidence="2">The sequence shown here is derived from an EMBL/GenBank/DDBJ whole genome shotgun (WGS) entry which is preliminary data.</text>
</comment>
<feature type="signal peptide" evidence="1">
    <location>
        <begin position="1"/>
        <end position="19"/>
    </location>
</feature>
<feature type="chain" id="PRO_5045381256" evidence="1">
    <location>
        <begin position="20"/>
        <end position="119"/>
    </location>
</feature>
<proteinExistence type="predicted"/>
<dbReference type="RefSeq" id="WP_408076941.1">
    <property type="nucleotide sequence ID" value="NZ_JBELQC010000001.1"/>
</dbReference>
<keyword evidence="3" id="KW-1185">Reference proteome</keyword>
<dbReference type="EMBL" id="JBELQC010000001">
    <property type="protein sequence ID" value="MFL9839981.1"/>
    <property type="molecule type" value="Genomic_DNA"/>
</dbReference>
<evidence type="ECO:0000313" key="3">
    <source>
        <dbReference type="Proteomes" id="UP001629244"/>
    </source>
</evidence>